<dbReference type="Proteomes" id="UP000007161">
    <property type="component" value="Chromosome"/>
</dbReference>
<dbReference type="eggNOG" id="COG4912">
    <property type="taxonomic scope" value="Bacteria"/>
</dbReference>
<accession>H2J3M5</accession>
<dbReference type="SUPFAM" id="SSF48371">
    <property type="entry name" value="ARM repeat"/>
    <property type="match status" value="1"/>
</dbReference>
<sequence>MKKIEFFGGDIMGRIEKIISEISEFKNSERAEHSQKYFKGNDGYGKGDKFLGIKVPIIRRFAKKYKDLDFSEIEKFLNSEYHEFRLLALFILTHKYKKYPDKVVEVYLKNIDNVNNWDLVDSSAPHILGAYLYEKDKSLLYDFAKSNNLWKQRIAILSTFYFIKRNDFSDALRISEILINHEHHLIHKAVGWMLREIGKRNKKVEDEFLKKYYEKMPRTMLRYAIEKYPETERKKYLKGEV</sequence>
<dbReference type="HOGENOM" id="CLU_079880_0_0_0"/>
<dbReference type="PANTHER" id="PTHR34070:SF1">
    <property type="entry name" value="DNA ALKYLATION REPAIR PROTEIN"/>
    <property type="match status" value="1"/>
</dbReference>
<dbReference type="InterPro" id="IPR014825">
    <property type="entry name" value="DNA_alkylation"/>
</dbReference>
<dbReference type="PANTHER" id="PTHR34070">
    <property type="entry name" value="ARMADILLO-TYPE FOLD"/>
    <property type="match status" value="1"/>
</dbReference>
<protein>
    <submittedName>
        <fullName evidence="1">Putative DNA alkylation repair enzyme</fullName>
    </submittedName>
</protein>
<organism evidence="1 2">
    <name type="scientific">Marinitoga piezophila (strain DSM 14283 / JCM 11233 / KA3)</name>
    <dbReference type="NCBI Taxonomy" id="443254"/>
    <lineage>
        <taxon>Bacteria</taxon>
        <taxon>Thermotogati</taxon>
        <taxon>Thermotogota</taxon>
        <taxon>Thermotogae</taxon>
        <taxon>Petrotogales</taxon>
        <taxon>Petrotogaceae</taxon>
        <taxon>Marinitoga</taxon>
    </lineage>
</organism>
<dbReference type="Gene3D" id="1.25.10.90">
    <property type="match status" value="1"/>
</dbReference>
<dbReference type="CDD" id="cd06561">
    <property type="entry name" value="AlkD_like"/>
    <property type="match status" value="1"/>
</dbReference>
<gene>
    <name evidence="1" type="ordered locus">Marpi_0217</name>
</gene>
<keyword evidence="2" id="KW-1185">Reference proteome</keyword>
<evidence type="ECO:0000313" key="2">
    <source>
        <dbReference type="Proteomes" id="UP000007161"/>
    </source>
</evidence>
<proteinExistence type="predicted"/>
<dbReference type="AlphaFoldDB" id="H2J3M5"/>
<dbReference type="Pfam" id="PF08713">
    <property type="entry name" value="DNA_alkylation"/>
    <property type="match status" value="1"/>
</dbReference>
<reference evidence="1 2" key="1">
    <citation type="journal article" date="2012" name="J. Bacteriol.">
        <title>Complete Genome Sequence of the Thermophilic, Piezophilic, Heterotrophic Bacterium Marinitoga piezophila KA3.</title>
        <authorList>
            <person name="Lucas S."/>
            <person name="Han J."/>
            <person name="Lapidus A."/>
            <person name="Cheng J.F."/>
            <person name="Goodwin L.A."/>
            <person name="Pitluck S."/>
            <person name="Peters L."/>
            <person name="Mikhailova N."/>
            <person name="Teshima H."/>
            <person name="Detter J.C."/>
            <person name="Han C."/>
            <person name="Tapia R."/>
            <person name="Land M."/>
            <person name="Hauser L."/>
            <person name="Kyrpides N.C."/>
            <person name="Ivanova N."/>
            <person name="Pagani I."/>
            <person name="Vannier P."/>
            <person name="Oger P."/>
            <person name="Bartlett D.H."/>
            <person name="Noll K.M."/>
            <person name="Woyke T."/>
            <person name="Jebbar M."/>
        </authorList>
    </citation>
    <scope>NUCLEOTIDE SEQUENCE [LARGE SCALE GENOMIC DNA]</scope>
    <source>
        <strain evidence="2">DSM 14283 / JCM 11233 / KA3</strain>
    </source>
</reference>
<evidence type="ECO:0000313" key="1">
    <source>
        <dbReference type="EMBL" id="AEX84669.1"/>
    </source>
</evidence>
<name>H2J3M5_MARPK</name>
<dbReference type="STRING" id="443254.Marpi_0217"/>
<dbReference type="KEGG" id="mpz:Marpi_0217"/>
<dbReference type="RefSeq" id="WP_014295741.1">
    <property type="nucleotide sequence ID" value="NC_016751.1"/>
</dbReference>
<reference evidence="2" key="2">
    <citation type="submission" date="2012-01" db="EMBL/GenBank/DDBJ databases">
        <title>Complete sequence of chromosome of Marinitoga piezophila KA3.</title>
        <authorList>
            <person name="Lucas S."/>
            <person name="Han J."/>
            <person name="Lapidus A."/>
            <person name="Cheng J.-F."/>
            <person name="Goodwin L."/>
            <person name="Pitluck S."/>
            <person name="Peters L."/>
            <person name="Mikhailova N."/>
            <person name="Teshima H."/>
            <person name="Detter J.C."/>
            <person name="Han C."/>
            <person name="Tapia R."/>
            <person name="Land M."/>
            <person name="Hauser L."/>
            <person name="Kyrpides N."/>
            <person name="Ivanova N."/>
            <person name="Pagani I."/>
            <person name="Jebbar M."/>
            <person name="Vannier P."/>
            <person name="Oger P."/>
            <person name="Cario A."/>
            <person name="Bartlett D."/>
            <person name="Noll K.M."/>
            <person name="Woyke T."/>
        </authorList>
    </citation>
    <scope>NUCLEOTIDE SEQUENCE [LARGE SCALE GENOMIC DNA]</scope>
    <source>
        <strain evidence="2">DSM 14283 / JCM 11233 / KA3</strain>
    </source>
</reference>
<dbReference type="InterPro" id="IPR016024">
    <property type="entry name" value="ARM-type_fold"/>
</dbReference>
<dbReference type="EMBL" id="CP003257">
    <property type="protein sequence ID" value="AEX84669.1"/>
    <property type="molecule type" value="Genomic_DNA"/>
</dbReference>